<dbReference type="Gene3D" id="3.30.43.10">
    <property type="entry name" value="Uridine Diphospho-n-acetylenolpyruvylglucosamine Reductase, domain 2"/>
    <property type="match status" value="1"/>
</dbReference>
<reference evidence="8" key="1">
    <citation type="journal article" date="2019" name="Int. J. Syst. Evol. Microbiol.">
        <title>The Global Catalogue of Microorganisms (GCM) 10K type strain sequencing project: providing services to taxonomists for standard genome sequencing and annotation.</title>
        <authorList>
            <consortium name="The Broad Institute Genomics Platform"/>
            <consortium name="The Broad Institute Genome Sequencing Center for Infectious Disease"/>
            <person name="Wu L."/>
            <person name="Ma J."/>
        </authorList>
    </citation>
    <scope>NUCLEOTIDE SEQUENCE [LARGE SCALE GENOMIC DNA]</scope>
    <source>
        <strain evidence="8">CGMCC 1.15353</strain>
    </source>
</reference>
<name>A0ABQ1PT10_9BACI</name>
<keyword evidence="4" id="KW-0274">FAD</keyword>
<dbReference type="InterPro" id="IPR016167">
    <property type="entry name" value="FAD-bd_PCMH_sub1"/>
</dbReference>
<comment type="cofactor">
    <cofactor evidence="1">
        <name>FAD</name>
        <dbReference type="ChEBI" id="CHEBI:57692"/>
    </cofactor>
</comment>
<dbReference type="PANTHER" id="PTHR42973:SF39">
    <property type="entry name" value="FAD-BINDING PCMH-TYPE DOMAIN-CONTAINING PROTEIN"/>
    <property type="match status" value="1"/>
</dbReference>
<organism evidence="7 8">
    <name type="scientific">Pontibacillus salipaludis</name>
    <dbReference type="NCBI Taxonomy" id="1697394"/>
    <lineage>
        <taxon>Bacteria</taxon>
        <taxon>Bacillati</taxon>
        <taxon>Bacillota</taxon>
        <taxon>Bacilli</taxon>
        <taxon>Bacillales</taxon>
        <taxon>Bacillaceae</taxon>
        <taxon>Pontibacillus</taxon>
    </lineage>
</organism>
<evidence type="ECO:0000256" key="2">
    <source>
        <dbReference type="ARBA" id="ARBA00005466"/>
    </source>
</evidence>
<dbReference type="Pfam" id="PF01565">
    <property type="entry name" value="FAD_binding_4"/>
    <property type="match status" value="1"/>
</dbReference>
<dbReference type="PROSITE" id="PS51387">
    <property type="entry name" value="FAD_PCMH"/>
    <property type="match status" value="1"/>
</dbReference>
<evidence type="ECO:0000256" key="1">
    <source>
        <dbReference type="ARBA" id="ARBA00001974"/>
    </source>
</evidence>
<evidence type="ECO:0000259" key="6">
    <source>
        <dbReference type="PROSITE" id="PS51387"/>
    </source>
</evidence>
<dbReference type="PANTHER" id="PTHR42973">
    <property type="entry name" value="BINDING OXIDOREDUCTASE, PUTATIVE (AFU_ORTHOLOGUE AFUA_1G17690)-RELATED"/>
    <property type="match status" value="1"/>
</dbReference>
<dbReference type="InterPro" id="IPR016169">
    <property type="entry name" value="FAD-bd_PCMH_sub2"/>
</dbReference>
<dbReference type="InterPro" id="IPR006094">
    <property type="entry name" value="Oxid_FAD_bind_N"/>
</dbReference>
<dbReference type="Gene3D" id="3.30.465.10">
    <property type="match status" value="1"/>
</dbReference>
<dbReference type="Pfam" id="PF08031">
    <property type="entry name" value="BBE"/>
    <property type="match status" value="1"/>
</dbReference>
<dbReference type="Gene3D" id="3.40.462.20">
    <property type="match status" value="1"/>
</dbReference>
<evidence type="ECO:0000313" key="8">
    <source>
        <dbReference type="Proteomes" id="UP000642571"/>
    </source>
</evidence>
<protein>
    <submittedName>
        <fullName evidence="7">FAD-linked oxidase</fullName>
    </submittedName>
</protein>
<gene>
    <name evidence="7" type="ORF">GCM10011389_07310</name>
</gene>
<dbReference type="RefSeq" id="WP_188651000.1">
    <property type="nucleotide sequence ID" value="NZ_BMIN01000002.1"/>
</dbReference>
<evidence type="ECO:0000256" key="3">
    <source>
        <dbReference type="ARBA" id="ARBA00022630"/>
    </source>
</evidence>
<dbReference type="InterPro" id="IPR036318">
    <property type="entry name" value="FAD-bd_PCMH-like_sf"/>
</dbReference>
<proteinExistence type="inferred from homology"/>
<dbReference type="InterPro" id="IPR050416">
    <property type="entry name" value="FAD-linked_Oxidoreductase"/>
</dbReference>
<keyword evidence="8" id="KW-1185">Reference proteome</keyword>
<comment type="caution">
    <text evidence="7">The sequence shown here is derived from an EMBL/GenBank/DDBJ whole genome shotgun (WGS) entry which is preliminary data.</text>
</comment>
<sequence>MTNILKQQVQGSVLLPGDEGYETQRRIWNAAVDKSPQMIVVCKEEADAMSAVRYAREHDLEISIKGGGHHVAGTAVTEGGIMIDLSELTNVVVDKDARIARVQGGATLAHVDKETQKYGLATPTGTVSETGVAGLALNGGLGYLRAKYGLTCDNIQAVNLVTADGDHIRVSETEHSDLFWAIRGGGGNFGVVTSFEFQLHEIGPEVLALDVMYDFKDVKQVFQNLNTYLETAPDEISVNATMIDLPPAPFIPEFLHHRRVIIVAGMYAGSPEEGETIIQPLRELAQPLADMTAVMPYVELQKKLDAMVPQNACITGTSLYLDELTEEALDQIVVQMNEAPAPAMVQLWETHGHMNRIPSNETAYYVRGGKYLLLVDVIYEDGQEVEAKEWINEIRHSLLAYSYKQTSYLNLTENDETIIRDSYGSNYDQLGAIKQKYDPNNIFHVNHNIDPKGDREPVTE</sequence>
<accession>A0ABQ1PT10</accession>
<keyword evidence="5" id="KW-0560">Oxidoreductase</keyword>
<dbReference type="InterPro" id="IPR016166">
    <property type="entry name" value="FAD-bd_PCMH"/>
</dbReference>
<dbReference type="SUPFAM" id="SSF56176">
    <property type="entry name" value="FAD-binding/transporter-associated domain-like"/>
    <property type="match status" value="1"/>
</dbReference>
<dbReference type="SUPFAM" id="SSF55103">
    <property type="entry name" value="FAD-linked oxidases, C-terminal domain"/>
    <property type="match status" value="1"/>
</dbReference>
<comment type="similarity">
    <text evidence="2">Belongs to the oxygen-dependent FAD-linked oxidoreductase family.</text>
</comment>
<evidence type="ECO:0000256" key="5">
    <source>
        <dbReference type="ARBA" id="ARBA00023002"/>
    </source>
</evidence>
<evidence type="ECO:0000256" key="4">
    <source>
        <dbReference type="ARBA" id="ARBA00022827"/>
    </source>
</evidence>
<dbReference type="Proteomes" id="UP000642571">
    <property type="component" value="Unassembled WGS sequence"/>
</dbReference>
<evidence type="ECO:0000313" key="7">
    <source>
        <dbReference type="EMBL" id="GGD02388.1"/>
    </source>
</evidence>
<dbReference type="InterPro" id="IPR012951">
    <property type="entry name" value="BBE"/>
</dbReference>
<keyword evidence="3" id="KW-0285">Flavoprotein</keyword>
<feature type="domain" description="FAD-binding PCMH-type" evidence="6">
    <location>
        <begin position="32"/>
        <end position="202"/>
    </location>
</feature>
<dbReference type="InterPro" id="IPR016164">
    <property type="entry name" value="FAD-linked_Oxase-like_C"/>
</dbReference>
<dbReference type="EMBL" id="BMIN01000002">
    <property type="protein sequence ID" value="GGD02388.1"/>
    <property type="molecule type" value="Genomic_DNA"/>
</dbReference>